<keyword evidence="2" id="KW-0675">Receptor</keyword>
<name>A0A5A7QML1_STRAF</name>
<organism evidence="2 3">
    <name type="scientific">Striga asiatica</name>
    <name type="common">Asiatic witchweed</name>
    <name type="synonym">Buchnera asiatica</name>
    <dbReference type="NCBI Taxonomy" id="4170"/>
    <lineage>
        <taxon>Eukaryota</taxon>
        <taxon>Viridiplantae</taxon>
        <taxon>Streptophyta</taxon>
        <taxon>Embryophyta</taxon>
        <taxon>Tracheophyta</taxon>
        <taxon>Spermatophyta</taxon>
        <taxon>Magnoliopsida</taxon>
        <taxon>eudicotyledons</taxon>
        <taxon>Gunneridae</taxon>
        <taxon>Pentapetalae</taxon>
        <taxon>asterids</taxon>
        <taxon>lamiids</taxon>
        <taxon>Lamiales</taxon>
        <taxon>Orobanchaceae</taxon>
        <taxon>Buchnereae</taxon>
        <taxon>Striga</taxon>
    </lineage>
</organism>
<gene>
    <name evidence="2" type="ORF">STAS_23433</name>
</gene>
<reference evidence="3" key="1">
    <citation type="journal article" date="2019" name="Curr. Biol.">
        <title>Genome Sequence of Striga asiatica Provides Insight into the Evolution of Plant Parasitism.</title>
        <authorList>
            <person name="Yoshida S."/>
            <person name="Kim S."/>
            <person name="Wafula E.K."/>
            <person name="Tanskanen J."/>
            <person name="Kim Y.M."/>
            <person name="Honaas L."/>
            <person name="Yang Z."/>
            <person name="Spallek T."/>
            <person name="Conn C.E."/>
            <person name="Ichihashi Y."/>
            <person name="Cheong K."/>
            <person name="Cui S."/>
            <person name="Der J.P."/>
            <person name="Gundlach H."/>
            <person name="Jiao Y."/>
            <person name="Hori C."/>
            <person name="Ishida J.K."/>
            <person name="Kasahara H."/>
            <person name="Kiba T."/>
            <person name="Kim M.S."/>
            <person name="Koo N."/>
            <person name="Laohavisit A."/>
            <person name="Lee Y.H."/>
            <person name="Lumba S."/>
            <person name="McCourt P."/>
            <person name="Mortimer J.C."/>
            <person name="Mutuku J.M."/>
            <person name="Nomura T."/>
            <person name="Sasaki-Sekimoto Y."/>
            <person name="Seto Y."/>
            <person name="Wang Y."/>
            <person name="Wakatake T."/>
            <person name="Sakakibara H."/>
            <person name="Demura T."/>
            <person name="Yamaguchi S."/>
            <person name="Yoneyama K."/>
            <person name="Manabe R.I."/>
            <person name="Nelson D.C."/>
            <person name="Schulman A.H."/>
            <person name="Timko M.P."/>
            <person name="dePamphilis C.W."/>
            <person name="Choi D."/>
            <person name="Shirasu K."/>
        </authorList>
    </citation>
    <scope>NUCLEOTIDE SEQUENCE [LARGE SCALE GENOMIC DNA]</scope>
    <source>
        <strain evidence="3">cv. UVA1</strain>
    </source>
</reference>
<dbReference type="Proteomes" id="UP000325081">
    <property type="component" value="Unassembled WGS sequence"/>
</dbReference>
<feature type="non-terminal residue" evidence="2">
    <location>
        <position position="1"/>
    </location>
</feature>
<feature type="compositionally biased region" description="Low complexity" evidence="1">
    <location>
        <begin position="8"/>
        <end position="29"/>
    </location>
</feature>
<protein>
    <submittedName>
        <fullName evidence="2">Feline leukemia virus subgroup C receptor-related protein 1</fullName>
    </submittedName>
</protein>
<comment type="caution">
    <text evidence="2">The sequence shown here is derived from an EMBL/GenBank/DDBJ whole genome shotgun (WGS) entry which is preliminary data.</text>
</comment>
<feature type="region of interest" description="Disordered" evidence="1">
    <location>
        <begin position="1"/>
        <end position="54"/>
    </location>
</feature>
<sequence>SPKKLIISFSTGKSKNSSCSSDSDVSSASGLGLAGPTNEATPEEKVAGGLRPGESGLGFETGALPLGHVAGRREGLWPVGLGRGLVGLRVEAQFGELLLEVGVPENGMQLNDKLLFMRAKRASFNIICPTQPAAFPTTKEPCKMKRH</sequence>
<evidence type="ECO:0000313" key="2">
    <source>
        <dbReference type="EMBL" id="GER46409.1"/>
    </source>
</evidence>
<dbReference type="EMBL" id="BKCP01007515">
    <property type="protein sequence ID" value="GER46409.1"/>
    <property type="molecule type" value="Genomic_DNA"/>
</dbReference>
<accession>A0A5A7QML1</accession>
<feature type="non-terminal residue" evidence="2">
    <location>
        <position position="147"/>
    </location>
</feature>
<evidence type="ECO:0000313" key="3">
    <source>
        <dbReference type="Proteomes" id="UP000325081"/>
    </source>
</evidence>
<proteinExistence type="predicted"/>
<evidence type="ECO:0000256" key="1">
    <source>
        <dbReference type="SAM" id="MobiDB-lite"/>
    </source>
</evidence>
<keyword evidence="3" id="KW-1185">Reference proteome</keyword>
<dbReference type="AlphaFoldDB" id="A0A5A7QML1"/>